<comment type="caution">
    <text evidence="8">The sequence shown here is derived from an EMBL/GenBank/DDBJ whole genome shotgun (WGS) entry which is preliminary data.</text>
</comment>
<dbReference type="EMBL" id="JAVFWL010000003">
    <property type="protein sequence ID" value="KAK6740585.1"/>
    <property type="molecule type" value="Genomic_DNA"/>
</dbReference>
<keyword evidence="9" id="KW-1185">Reference proteome</keyword>
<sequence>MKPPIGYIRSILTFLRCQKSCNLRRIYFAVGLFIGVILSFLQNRNLSEIKSLQLGEHEEQNITVEEFKKELLLHRKEFALEGSRRKKWKDMSRMRRALQRKIRIFCWILTGKQNHEKRAQHIKATWVKRCNKFNPLNPDSMTSGAYPKWIHTKSYYTISPSRWCCSHLLSCT</sequence>
<evidence type="ECO:0000256" key="1">
    <source>
        <dbReference type="ARBA" id="ARBA00004606"/>
    </source>
</evidence>
<proteinExistence type="inferred from homology"/>
<accession>A0ABR1CR84</accession>
<keyword evidence="5 7" id="KW-1133">Transmembrane helix</keyword>
<dbReference type="Gene3D" id="3.90.550.50">
    <property type="match status" value="1"/>
</dbReference>
<keyword evidence="6 7" id="KW-0472">Membrane</keyword>
<name>A0ABR1CR84_NECAM</name>
<dbReference type="Proteomes" id="UP001303046">
    <property type="component" value="Unassembled WGS sequence"/>
</dbReference>
<dbReference type="InterPro" id="IPR026050">
    <property type="entry name" value="C1GALT1/C1GALT1_chp1"/>
</dbReference>
<evidence type="ECO:0000313" key="9">
    <source>
        <dbReference type="Proteomes" id="UP001303046"/>
    </source>
</evidence>
<reference evidence="8 9" key="1">
    <citation type="submission" date="2023-08" db="EMBL/GenBank/DDBJ databases">
        <title>A Necator americanus chromosomal reference genome.</title>
        <authorList>
            <person name="Ilik V."/>
            <person name="Petrzelkova K.J."/>
            <person name="Pardy F."/>
            <person name="Fuh T."/>
            <person name="Niatou-Singa F.S."/>
            <person name="Gouil Q."/>
            <person name="Baker L."/>
            <person name="Ritchie M.E."/>
            <person name="Jex A.R."/>
            <person name="Gazzola D."/>
            <person name="Li H."/>
            <person name="Toshio Fujiwara R."/>
            <person name="Zhan B."/>
            <person name="Aroian R.V."/>
            <person name="Pafco B."/>
            <person name="Schwarz E.M."/>
        </authorList>
    </citation>
    <scope>NUCLEOTIDE SEQUENCE [LARGE SCALE GENOMIC DNA]</scope>
    <source>
        <strain evidence="8 9">Aroian</strain>
        <tissue evidence="8">Whole animal</tissue>
    </source>
</reference>
<evidence type="ECO:0000256" key="4">
    <source>
        <dbReference type="ARBA" id="ARBA00022968"/>
    </source>
</evidence>
<organism evidence="8 9">
    <name type="scientific">Necator americanus</name>
    <name type="common">Human hookworm</name>
    <dbReference type="NCBI Taxonomy" id="51031"/>
    <lineage>
        <taxon>Eukaryota</taxon>
        <taxon>Metazoa</taxon>
        <taxon>Ecdysozoa</taxon>
        <taxon>Nematoda</taxon>
        <taxon>Chromadorea</taxon>
        <taxon>Rhabditida</taxon>
        <taxon>Rhabditina</taxon>
        <taxon>Rhabditomorpha</taxon>
        <taxon>Strongyloidea</taxon>
        <taxon>Ancylostomatidae</taxon>
        <taxon>Bunostominae</taxon>
        <taxon>Necator</taxon>
    </lineage>
</organism>
<evidence type="ECO:0000256" key="2">
    <source>
        <dbReference type="ARBA" id="ARBA00006462"/>
    </source>
</evidence>
<evidence type="ECO:0000313" key="8">
    <source>
        <dbReference type="EMBL" id="KAK6740585.1"/>
    </source>
</evidence>
<evidence type="ECO:0000256" key="6">
    <source>
        <dbReference type="ARBA" id="ARBA00023136"/>
    </source>
</evidence>
<dbReference type="PANTHER" id="PTHR23033:SF14">
    <property type="entry name" value="GLYCOPROTEIN-N-ACETYLGALACTOSAMINE 3-BETA-GALACTOSYLTRANSFERASE 1-RELATED"/>
    <property type="match status" value="1"/>
</dbReference>
<comment type="similarity">
    <text evidence="2">Belongs to the glycosyltransferase 31 family. Beta3-Gal-T subfamily.</text>
</comment>
<evidence type="ECO:0000256" key="5">
    <source>
        <dbReference type="ARBA" id="ARBA00022989"/>
    </source>
</evidence>
<dbReference type="PANTHER" id="PTHR23033">
    <property type="entry name" value="BETA1,3-GALACTOSYLTRANSFERASE"/>
    <property type="match status" value="1"/>
</dbReference>
<evidence type="ECO:0000256" key="3">
    <source>
        <dbReference type="ARBA" id="ARBA00022692"/>
    </source>
</evidence>
<gene>
    <name evidence="8" type="primary">Necator_chrIII.g9577</name>
    <name evidence="8" type="ORF">RB195_008812</name>
</gene>
<protein>
    <submittedName>
        <fullName evidence="8">Uncharacterized protein</fullName>
    </submittedName>
</protein>
<evidence type="ECO:0000256" key="7">
    <source>
        <dbReference type="SAM" id="Phobius"/>
    </source>
</evidence>
<comment type="subcellular location">
    <subcellularLocation>
        <location evidence="1">Membrane</location>
        <topology evidence="1">Single-pass type II membrane protein</topology>
    </subcellularLocation>
</comment>
<keyword evidence="3 7" id="KW-0812">Transmembrane</keyword>
<keyword evidence="4" id="KW-0735">Signal-anchor</keyword>
<feature type="transmembrane region" description="Helical" evidence="7">
    <location>
        <begin position="26"/>
        <end position="42"/>
    </location>
</feature>